<gene>
    <name evidence="2" type="ordered locus">LLO_2985</name>
</gene>
<dbReference type="EMBL" id="FN650140">
    <property type="protein sequence ID" value="CBJ13432.1"/>
    <property type="molecule type" value="Genomic_DNA"/>
</dbReference>
<dbReference type="AlphaFoldDB" id="D3HLV2"/>
<proteinExistence type="predicted"/>
<dbReference type="RefSeq" id="WP_003634885.1">
    <property type="nucleotide sequence ID" value="NC_013861.1"/>
</dbReference>
<dbReference type="GeneID" id="40927172"/>
<evidence type="ECO:0000313" key="2">
    <source>
        <dbReference type="EMBL" id="CBJ13432.1"/>
    </source>
</evidence>
<dbReference type="Proteomes" id="UP000001060">
    <property type="component" value="Chromosome"/>
</dbReference>
<sequence length="546" mass="60185">MRDDKLENVPTKRSPRRSPPRERVGEHVDPAILSSNDDSETLSLALSQTISARASLYWPSTELIDELSVAAHGLLGYIDFLTKQEDGDSLIIGLCARVLGPEGLDPQDFFIEATRGTIIDNPKGLAEFCRNTLESHLSSVYEGVDGPEIGHARAITIALLGDVGAFMTATGATTGTVRDEKVSIRLKESFSDYALQIEGMGPEHRDLVNDSAQRGRNVGGGGVVGPTKSKERKRVDEEELIPRTGIHDCGKDADELLGRFEKKGHLVPTKWASARLHETRVNNIDEPLAGHMSASPSEILWTWDILAGRGLDSAYTGNPEKETDYFSSARAAGACAFLVGCGYHSALEVLHGTMIYVGQDPVEVLPHAKEMRSIETGVQEPLDVGVLFHSGAATKLVEELLDNTTSEVGLNVKSSINLELIDSPSLEVANKEKPSVEKSVEPKATSKKRPMWRVLSDMGFESVAVPIYKVADRLEHLSKTDPKQAIKLGEEYLAYKQHKKDTEYVRKIQSFVDNLKVDYSKQMKNDLLKFKEELSSKQNNERQFNF</sequence>
<feature type="region of interest" description="Disordered" evidence="1">
    <location>
        <begin position="1"/>
        <end position="29"/>
    </location>
</feature>
<dbReference type="eggNOG" id="ENOG5033XKM">
    <property type="taxonomic scope" value="Bacteria"/>
</dbReference>
<dbReference type="KEGG" id="llo:LLO_2985"/>
<evidence type="ECO:0008006" key="4">
    <source>
        <dbReference type="Google" id="ProtNLM"/>
    </source>
</evidence>
<evidence type="ECO:0000313" key="3">
    <source>
        <dbReference type="Proteomes" id="UP000001060"/>
    </source>
</evidence>
<protein>
    <recommendedName>
        <fullName evidence="4">Coiled-coil protein</fullName>
    </recommendedName>
</protein>
<reference evidence="2 3" key="1">
    <citation type="journal article" date="2010" name="PLoS Genet.">
        <title>Analysis of the Legionella longbeachae genome and transcriptome uncovers unique strategies to cause Legionnaires' disease.</title>
        <authorList>
            <person name="Cazalet C."/>
            <person name="Gomez-Valero L."/>
            <person name="Rusniok C."/>
            <person name="Lomma M."/>
            <person name="Dervins-Ravault D."/>
            <person name="Newton H."/>
            <person name="Sansom F."/>
            <person name="Jarraud S."/>
            <person name="Zidane N."/>
            <person name="Ma L."/>
            <person name="Bouchier C."/>
            <person name="Etienne J."/>
            <person name="Hartland E."/>
            <person name="Buchrieser C."/>
        </authorList>
    </citation>
    <scope>NUCLEOTIDE SEQUENCE [LARGE SCALE GENOMIC DNA]</scope>
    <source>
        <strain evidence="2 3">NSW150</strain>
    </source>
</reference>
<evidence type="ECO:0000256" key="1">
    <source>
        <dbReference type="SAM" id="MobiDB-lite"/>
    </source>
</evidence>
<name>D3HLV2_LEGLN</name>
<keyword evidence="3" id="KW-1185">Reference proteome</keyword>
<organism evidence="2 3">
    <name type="scientific">Legionella longbeachae serogroup 1 (strain NSW150)</name>
    <dbReference type="NCBI Taxonomy" id="661367"/>
    <lineage>
        <taxon>Bacteria</taxon>
        <taxon>Pseudomonadati</taxon>
        <taxon>Pseudomonadota</taxon>
        <taxon>Gammaproteobacteria</taxon>
        <taxon>Legionellales</taxon>
        <taxon>Legionellaceae</taxon>
        <taxon>Legionella</taxon>
    </lineage>
</organism>
<dbReference type="OrthoDB" id="6905661at2"/>
<feature type="compositionally biased region" description="Basic and acidic residues" evidence="1">
    <location>
        <begin position="19"/>
        <end position="29"/>
    </location>
</feature>
<dbReference type="HOGENOM" id="CLU_507875_0_0_6"/>
<feature type="region of interest" description="Disordered" evidence="1">
    <location>
        <begin position="212"/>
        <end position="235"/>
    </location>
</feature>
<accession>D3HLV2</accession>